<dbReference type="Proteomes" id="UP000462212">
    <property type="component" value="Unassembled WGS sequence"/>
</dbReference>
<dbReference type="PANTHER" id="PTHR32419:SF6">
    <property type="entry name" value="GLUTATHIONE S-TRANSFERASE OMEGA-LIKE 1-RELATED"/>
    <property type="match status" value="1"/>
</dbReference>
<dbReference type="PANTHER" id="PTHR32419">
    <property type="entry name" value="GLUTATHIONYL-HYDROQUINONE REDUCTASE"/>
    <property type="match status" value="1"/>
</dbReference>
<dbReference type="AlphaFoldDB" id="A0A8H8RDS5"/>
<keyword evidence="1" id="KW-0808">Transferase</keyword>
<evidence type="ECO:0000313" key="1">
    <source>
        <dbReference type="EMBL" id="TVY32282.1"/>
    </source>
</evidence>
<dbReference type="GO" id="GO:0005737">
    <property type="term" value="C:cytoplasm"/>
    <property type="evidence" value="ECO:0007669"/>
    <property type="project" value="TreeGrafter"/>
</dbReference>
<gene>
    <name evidence="1" type="primary">ECM4</name>
    <name evidence="1" type="ORF">LSUB1_G008395</name>
</gene>
<accession>A0A8H8RDS5</accession>
<dbReference type="OrthoDB" id="2309723at2759"/>
<proteinExistence type="predicted"/>
<evidence type="ECO:0000313" key="2">
    <source>
        <dbReference type="Proteomes" id="UP000462212"/>
    </source>
</evidence>
<dbReference type="GO" id="GO:0004364">
    <property type="term" value="F:glutathione transferase activity"/>
    <property type="evidence" value="ECO:0007669"/>
    <property type="project" value="InterPro"/>
</dbReference>
<protein>
    <submittedName>
        <fullName evidence="1">Glutathione S-transferase omega-like</fullName>
    </submittedName>
</protein>
<name>A0A8H8RDS5_9HELO</name>
<organism evidence="1 2">
    <name type="scientific">Lachnellula subtilissima</name>
    <dbReference type="NCBI Taxonomy" id="602034"/>
    <lineage>
        <taxon>Eukaryota</taxon>
        <taxon>Fungi</taxon>
        <taxon>Dikarya</taxon>
        <taxon>Ascomycota</taxon>
        <taxon>Pezizomycotina</taxon>
        <taxon>Leotiomycetes</taxon>
        <taxon>Helotiales</taxon>
        <taxon>Lachnaceae</taxon>
        <taxon>Lachnellula</taxon>
    </lineage>
</organism>
<dbReference type="InterPro" id="IPR016639">
    <property type="entry name" value="GST_Omega/GSH"/>
</dbReference>
<keyword evidence="2" id="KW-1185">Reference proteome</keyword>
<dbReference type="EMBL" id="QGMJ01001089">
    <property type="protein sequence ID" value="TVY32282.1"/>
    <property type="molecule type" value="Genomic_DNA"/>
</dbReference>
<dbReference type="Gene3D" id="3.40.30.10">
    <property type="entry name" value="Glutaredoxin"/>
    <property type="match status" value="1"/>
</dbReference>
<comment type="caution">
    <text evidence="1">The sequence shown here is derived from an EMBL/GenBank/DDBJ whole genome shotgun (WGS) entry which is preliminary data.</text>
</comment>
<reference evidence="1 2" key="1">
    <citation type="submission" date="2018-05" db="EMBL/GenBank/DDBJ databases">
        <title>Genome sequencing and assembly of the regulated plant pathogen Lachnellula willkommii and related sister species for the development of diagnostic species identification markers.</title>
        <authorList>
            <person name="Giroux E."/>
            <person name="Bilodeau G."/>
        </authorList>
    </citation>
    <scope>NUCLEOTIDE SEQUENCE [LARGE SCALE GENOMIC DNA]</scope>
    <source>
        <strain evidence="1 2">CBS 197.66</strain>
    </source>
</reference>
<dbReference type="Gene3D" id="1.20.1050.10">
    <property type="match status" value="2"/>
</dbReference>
<sequence length="165" mass="18637">TKTVVSNDSVGIMRMLATAFDAFLDPGLREVGKPGGGLRPLGRAAEIDELGARIEAAVNWGTYKCGMAASQADYDECMKRLFTIAVRFDMAYYTIFMCNWKMIRSHYPNLHRWLRALYYEVDDEAKGAFKSTTHFEIFMEGYARSAMRMTLVPWGPAVPIMPLDT</sequence>
<feature type="non-terminal residue" evidence="1">
    <location>
        <position position="1"/>
    </location>
</feature>